<reference evidence="1 2" key="1">
    <citation type="submission" date="2019-11" db="EMBL/GenBank/DDBJ databases">
        <title>Type strains purchased from KCTC, JCM and DSMZ.</title>
        <authorList>
            <person name="Lu H."/>
        </authorList>
    </citation>
    <scope>NUCLEOTIDE SEQUENCE [LARGE SCALE GENOMIC DNA]</scope>
    <source>
        <strain evidence="1 2">KCTC 22382</strain>
    </source>
</reference>
<evidence type="ECO:0000313" key="1">
    <source>
        <dbReference type="EMBL" id="MTV36293.1"/>
    </source>
</evidence>
<evidence type="ECO:0000313" key="2">
    <source>
        <dbReference type="Proteomes" id="UP000475582"/>
    </source>
</evidence>
<dbReference type="PROSITE" id="PS51318">
    <property type="entry name" value="TAT"/>
    <property type="match status" value="1"/>
</dbReference>
<dbReference type="RefSeq" id="WP_155461635.1">
    <property type="nucleotide sequence ID" value="NZ_WNKY01000001.1"/>
</dbReference>
<organism evidence="1 2">
    <name type="scientific">Duganella radicis</name>
    <dbReference type="NCBI Taxonomy" id="551988"/>
    <lineage>
        <taxon>Bacteria</taxon>
        <taxon>Pseudomonadati</taxon>
        <taxon>Pseudomonadota</taxon>
        <taxon>Betaproteobacteria</taxon>
        <taxon>Burkholderiales</taxon>
        <taxon>Oxalobacteraceae</taxon>
        <taxon>Telluria group</taxon>
        <taxon>Duganella</taxon>
    </lineage>
</organism>
<dbReference type="InterPro" id="IPR006311">
    <property type="entry name" value="TAT_signal"/>
</dbReference>
<dbReference type="InterPro" id="IPR053161">
    <property type="entry name" value="Ulvan_degrading_GH"/>
</dbReference>
<dbReference type="AlphaFoldDB" id="A0A6L6PBT1"/>
<accession>A0A6L6PBT1</accession>
<dbReference type="EMBL" id="WNKY01000001">
    <property type="protein sequence ID" value="MTV36293.1"/>
    <property type="molecule type" value="Genomic_DNA"/>
</dbReference>
<dbReference type="PANTHER" id="PTHR36848">
    <property type="entry name" value="DNA-BINDING PROTEIN (PUTATIVE SECRETED PROTEIN)-RELATED"/>
    <property type="match status" value="1"/>
</dbReference>
<protein>
    <recommendedName>
        <fullName evidence="3">Glycoside hydrolase</fullName>
    </recommendedName>
</protein>
<dbReference type="Proteomes" id="UP000475582">
    <property type="component" value="Unassembled WGS sequence"/>
</dbReference>
<dbReference type="Gene3D" id="2.60.120.260">
    <property type="entry name" value="Galactose-binding domain-like"/>
    <property type="match status" value="1"/>
</dbReference>
<dbReference type="InterPro" id="IPR008979">
    <property type="entry name" value="Galactose-bd-like_sf"/>
</dbReference>
<dbReference type="OrthoDB" id="9761519at2"/>
<dbReference type="Pfam" id="PF17132">
    <property type="entry name" value="Glyco_hydro_106"/>
    <property type="match status" value="1"/>
</dbReference>
<evidence type="ECO:0008006" key="3">
    <source>
        <dbReference type="Google" id="ProtNLM"/>
    </source>
</evidence>
<name>A0A6L6PBT1_9BURK</name>
<proteinExistence type="predicted"/>
<comment type="caution">
    <text evidence="1">The sequence shown here is derived from an EMBL/GenBank/DDBJ whole genome shotgun (WGS) entry which is preliminary data.</text>
</comment>
<gene>
    <name evidence="1" type="ORF">GM676_01690</name>
</gene>
<dbReference type="SUPFAM" id="SSF49785">
    <property type="entry name" value="Galactose-binding domain-like"/>
    <property type="match status" value="1"/>
</dbReference>
<dbReference type="NCBIfam" id="NF045579">
    <property type="entry name" value="rhamnoside_JR"/>
    <property type="match status" value="1"/>
</dbReference>
<dbReference type="PANTHER" id="PTHR36848:SF2">
    <property type="entry name" value="SECRETED PROTEIN"/>
    <property type="match status" value="1"/>
</dbReference>
<keyword evidence="2" id="KW-1185">Reference proteome</keyword>
<sequence>MSLTRRYFLSSITALAGAATLPLGIANAVSTRKTFPQLLSQQSAHARPWVRWWWPGGAVVDEELRRELKVLNAAGFGGAEIQAFNPGIPHLSKQERVQVNDYANPAFYAHVDACTDEALQQGLQIDLTFGSAWPSGGGFAITPELALLELTPAVTSVQAPLSTPIRINLPVRTQKMGALSPLDARAKDPRAADWRDRIAARQKLVAVVAIKSTAPVLENDKNFRSSVVKAAGKADQVEGIVVTDRLGPDGVLNWVPPSAGHWQIIAFKQFVVDSPVLAGVGEGPQLVLDHFKRAAFDAHALRVGAPLARHGKPAKALRATFVDSLELMPDLYWSEELLAEFKARRGYDLTPYLPHLLQPGWMESWNPHVSLPYFDAGSAGDRIRSDYRLTLSELIIENFYRPFVDWNHSNGLSARVQAHGAPGDLLKIYGLADIPETEDLEGTGNTHFLRMARAASNLYGRKRVSCESLCWPLQSFEITPAQWQARVNLLFVSGVNAIVVHGFPYALHREAWPGWYPFAPSPFLPGFTSMINEANPLWNAIGSLNTYISGVQGIMQNSDNVVPLAVYLGDSTYFHGIEPKSTEELIAHLLDNGYDYDRINDDSIAHSRVVNGALVTPGGARYGALILPARPSLHAPSATQLARFAQAGLPIFFTDQPPTHAAGYRDHAAQDALVRESVQAALHAGARTAKSESLAAVLRQARIPDNLAFTSASCLFIEKTLDGRSAYFLHNAKDQAETISFTTRAAGYPERWNPANGERTGLHARIKDGRTEITVDIEAGGAALIVFTDRRLAPPPAWLPADRIDLSAGPWTLQIDGHGQNGRAVQHSLTLDQLRDWRAIDGLADCSGQGTYRVDVTVPADWLKVGSKVMLDLGAVHDMAIVTTAGKQQLTLFAPPFEANITTMLRPGRNQLQIGIFNSPNNAMIDLKKPGLKNLKPQPAGLLGPVRLVLKHARTAA</sequence>